<gene>
    <name evidence="2" type="ORF">H8E29_05870</name>
</gene>
<dbReference type="SUPFAM" id="SSF48452">
    <property type="entry name" value="TPR-like"/>
    <property type="match status" value="4"/>
</dbReference>
<keyword evidence="1" id="KW-0802">TPR repeat</keyword>
<proteinExistence type="predicted"/>
<dbReference type="Gene3D" id="1.25.40.10">
    <property type="entry name" value="Tetratricopeptide repeat domain"/>
    <property type="match status" value="6"/>
</dbReference>
<name>A0A8J6NJ73_9CHLR</name>
<sequence length="772" mass="86549">MTGNEANFQKAMNNGHSAAWDQLWDKAAASYRSALTEMPDNPKALSSLALALYQIQQFDEALLTYQSLSEISPEDPMPFEKMAQLSERLGNLEDATNAATKAAELYLAQKDVQKAIENWSRVTQLDPEHILAHSRLALVHERMQHQGQAVTEYLALASLMQRSGKIDKATELVGRALKIMPGNQAAQQAQVLLNSDKLLPKPIRPTGGTAPLRIAKVKQLNTPLKEVSSSPDPIGEARKKAMMILAEILFEYSESEGEKQRKGMQAIMHGTAQLSLKKLSHTKIVLHLGQAIDAQSKNNDEIAADELGHALAAGFEHPALYFDLGMLRSSGDRLESAMRNLQQSVKHEDFGLAARLLMGQILQRLGRIPEAATEYLEALKLADVILASDDQADALRQLYEPLIEAQANEDDEDFHVRLCENVSELLMQTNWRDHLRNARKELPKSDGEMLMPLAEVMIQAESSQVLGAISRVHELARAGFMRSAMDEAFQAIYFAPNYLPLHSLIGNLLIQDERNEEAIAKFSVIAEAYSIRGEANQSSVYLRKILQLAPMDLSSRTKLIEQLTARGQIDDAIKEYLNLADIYYRLAELDMARKTYTTALQAAQQGTAERSWNIHILQRMADIDMQRLDWKRAVRVFEQIRTLSPEDSESRKSLIDLNFKLGNKSQGLRELDNYTSYLAEHPSEENDIVELIKNLLNDHPSIAQVHRILAEQYYRLGNKDEAIKEFDNAAEMFLEAGDKEQAVKTITMLLSIKPANSEEYQQVLASIQADGQ</sequence>
<dbReference type="Proteomes" id="UP000614469">
    <property type="component" value="Unassembled WGS sequence"/>
</dbReference>
<feature type="repeat" description="TPR" evidence="1">
    <location>
        <begin position="150"/>
        <end position="183"/>
    </location>
</feature>
<accession>A0A8J6NJ73</accession>
<dbReference type="PANTHER" id="PTHR12558">
    <property type="entry name" value="CELL DIVISION CYCLE 16,23,27"/>
    <property type="match status" value="1"/>
</dbReference>
<evidence type="ECO:0000313" key="2">
    <source>
        <dbReference type="EMBL" id="MBC8334772.1"/>
    </source>
</evidence>
<dbReference type="EMBL" id="JACNJN010000079">
    <property type="protein sequence ID" value="MBC8334772.1"/>
    <property type="molecule type" value="Genomic_DNA"/>
</dbReference>
<dbReference type="Pfam" id="PF14559">
    <property type="entry name" value="TPR_19"/>
    <property type="match status" value="1"/>
</dbReference>
<comment type="caution">
    <text evidence="2">The sequence shown here is derived from an EMBL/GenBank/DDBJ whole genome shotgun (WGS) entry which is preliminary data.</text>
</comment>
<dbReference type="PANTHER" id="PTHR12558:SF47">
    <property type="entry name" value="LIPOPOLYSACCHARIDE ASSEMBLY PROTEIN B"/>
    <property type="match status" value="1"/>
</dbReference>
<feature type="repeat" description="TPR" evidence="1">
    <location>
        <begin position="96"/>
        <end position="129"/>
    </location>
</feature>
<dbReference type="Pfam" id="PF14938">
    <property type="entry name" value="SNAP"/>
    <property type="match status" value="1"/>
</dbReference>
<dbReference type="SMART" id="SM00028">
    <property type="entry name" value="TPR"/>
    <property type="match status" value="10"/>
</dbReference>
<evidence type="ECO:0000313" key="3">
    <source>
        <dbReference type="Proteomes" id="UP000614469"/>
    </source>
</evidence>
<dbReference type="AlphaFoldDB" id="A0A8J6NJ73"/>
<dbReference type="InterPro" id="IPR011990">
    <property type="entry name" value="TPR-like_helical_dom_sf"/>
</dbReference>
<feature type="repeat" description="TPR" evidence="1">
    <location>
        <begin position="42"/>
        <end position="75"/>
    </location>
</feature>
<evidence type="ECO:0000256" key="1">
    <source>
        <dbReference type="PROSITE-ProRule" id="PRU00339"/>
    </source>
</evidence>
<protein>
    <submittedName>
        <fullName evidence="2">Tetratricopeptide repeat protein</fullName>
    </submittedName>
</protein>
<reference evidence="2 3" key="1">
    <citation type="submission" date="2020-08" db="EMBL/GenBank/DDBJ databases">
        <title>Bridging the membrane lipid divide: bacteria of the FCB group superphylum have the potential to synthesize archaeal ether lipids.</title>
        <authorList>
            <person name="Villanueva L."/>
            <person name="Von Meijenfeldt F.A.B."/>
            <person name="Westbye A.B."/>
            <person name="Yadav S."/>
            <person name="Hopmans E.C."/>
            <person name="Dutilh B.E."/>
            <person name="Sinninghe Damste J.S."/>
        </authorList>
    </citation>
    <scope>NUCLEOTIDE SEQUENCE [LARGE SCALE GENOMIC DNA]</scope>
    <source>
        <strain evidence="2">NIOZ-UU36</strain>
    </source>
</reference>
<dbReference type="PROSITE" id="PS50005">
    <property type="entry name" value="TPR"/>
    <property type="match status" value="3"/>
</dbReference>
<organism evidence="2 3">
    <name type="scientific">Candidatus Desulfolinea nitratireducens</name>
    <dbReference type="NCBI Taxonomy" id="2841698"/>
    <lineage>
        <taxon>Bacteria</taxon>
        <taxon>Bacillati</taxon>
        <taxon>Chloroflexota</taxon>
        <taxon>Anaerolineae</taxon>
        <taxon>Anaerolineales</taxon>
        <taxon>Anaerolineales incertae sedis</taxon>
        <taxon>Candidatus Desulfolinea</taxon>
    </lineage>
</organism>
<dbReference type="InterPro" id="IPR019734">
    <property type="entry name" value="TPR_rpt"/>
</dbReference>